<dbReference type="Gene3D" id="3.90.550.10">
    <property type="entry name" value="Spore Coat Polysaccharide Biosynthesis Protein SpsA, Chain A"/>
    <property type="match status" value="1"/>
</dbReference>
<dbReference type="RefSeq" id="WP_241461838.1">
    <property type="nucleotide sequence ID" value="NZ_AZRA01000025.1"/>
</dbReference>
<comment type="caution">
    <text evidence="1">The sequence shown here is derived from an EMBL/GenBank/DDBJ whole genome shotgun (WGS) entry which is preliminary data.</text>
</comment>
<gene>
    <name evidence="1" type="ORF">X805_10340</name>
</gene>
<dbReference type="InterPro" id="IPR029044">
    <property type="entry name" value="Nucleotide-diphossugar_trans"/>
</dbReference>
<evidence type="ECO:0008006" key="3">
    <source>
        <dbReference type="Google" id="ProtNLM"/>
    </source>
</evidence>
<accession>A0A059KQF1</accession>
<dbReference type="eggNOG" id="COG1215">
    <property type="taxonomic scope" value="Bacteria"/>
</dbReference>
<dbReference type="AlphaFoldDB" id="A0A059KQF1"/>
<proteinExistence type="predicted"/>
<sequence>MTMSRAASASISGFTFLRHGVKLGFPFEASIRSILPLVDEFVIALGAGEDATEARIHALAAEQPKIRILPTRWNERMAEKGFVYAQQKMIAQYACTGDWAFYLEGDEVLHEAELPAIRAAVDRHHGNPAVEALVFEYLHFYGSPEWLAVSPAWYRRECRLIRNTIRSYAPDGQFWVVMDRHRRGRHPQAALAGAHIYHYGHVRRLDYMQAKMDQVSKYWSHQPPKMAYSIDPQALRRFEGTHPACVADWLAHDAETAFTPDPAHPLTRRERKHRKAMVLERWFGLDLSHKHYKLVA</sequence>
<organism evidence="1 2">
    <name type="scientific">Sphaerotilus natans subsp. natans DSM 6575</name>
    <dbReference type="NCBI Taxonomy" id="1286631"/>
    <lineage>
        <taxon>Bacteria</taxon>
        <taxon>Pseudomonadati</taxon>
        <taxon>Pseudomonadota</taxon>
        <taxon>Betaproteobacteria</taxon>
        <taxon>Burkholderiales</taxon>
        <taxon>Sphaerotilaceae</taxon>
        <taxon>Sphaerotilus</taxon>
    </lineage>
</organism>
<name>A0A059KQF1_9BURK</name>
<dbReference type="STRING" id="34103.SAMN05421778_108111"/>
<protein>
    <recommendedName>
        <fullName evidence="3">Glycosyltransferase</fullName>
    </recommendedName>
</protein>
<keyword evidence="2" id="KW-1185">Reference proteome</keyword>
<dbReference type="Proteomes" id="UP000026714">
    <property type="component" value="Unassembled WGS sequence"/>
</dbReference>
<reference evidence="1 2" key="1">
    <citation type="journal article" date="2014" name="FEMS Microbiol. Ecol.">
        <title>Sphaerotilus natans encrusted with nanoball-shaped Fe(III) oxide minerals formed by nitrate-reducing mixotrophic Fe(II) oxidation.</title>
        <authorList>
            <person name="Park S."/>
            <person name="Kim D.H."/>
            <person name="Lee J.H."/>
            <person name="Hur H.G."/>
        </authorList>
    </citation>
    <scope>NUCLEOTIDE SEQUENCE [LARGE SCALE GENOMIC DNA]</scope>
    <source>
        <strain evidence="1 2">DSM 6575</strain>
    </source>
</reference>
<dbReference type="PATRIC" id="fig|1286631.3.peg.1021"/>
<dbReference type="SUPFAM" id="SSF53448">
    <property type="entry name" value="Nucleotide-diphospho-sugar transferases"/>
    <property type="match status" value="1"/>
</dbReference>
<dbReference type="EMBL" id="AZRA01000025">
    <property type="protein sequence ID" value="KDB53449.1"/>
    <property type="molecule type" value="Genomic_DNA"/>
</dbReference>
<evidence type="ECO:0000313" key="2">
    <source>
        <dbReference type="Proteomes" id="UP000026714"/>
    </source>
</evidence>
<evidence type="ECO:0000313" key="1">
    <source>
        <dbReference type="EMBL" id="KDB53449.1"/>
    </source>
</evidence>